<keyword evidence="2" id="KW-1185">Reference proteome</keyword>
<sequence length="124" mass="14350">MQPRFLRTKRTLHRSPPRFIRAACLFKSFSAMWGLLSWSIMTHDHLNMTGNDFLAKCTIYCIQLQTSVENFTLCALWRNCWAMASELPSILCFVSRRRHKGYSAPPTHISSKLQLGIYVESIPL</sequence>
<dbReference type="Proteomes" id="UP000294933">
    <property type="component" value="Unassembled WGS sequence"/>
</dbReference>
<accession>A0A4Y7QNA7</accession>
<reference evidence="1 2" key="1">
    <citation type="submission" date="2018-06" db="EMBL/GenBank/DDBJ databases">
        <title>A transcriptomic atlas of mushroom development highlights an independent origin of complex multicellularity.</title>
        <authorList>
            <consortium name="DOE Joint Genome Institute"/>
            <person name="Krizsan K."/>
            <person name="Almasi E."/>
            <person name="Merenyi Z."/>
            <person name="Sahu N."/>
            <person name="Viragh M."/>
            <person name="Koszo T."/>
            <person name="Mondo S."/>
            <person name="Kiss B."/>
            <person name="Balint B."/>
            <person name="Kues U."/>
            <person name="Barry K."/>
            <person name="Hegedus J.C."/>
            <person name="Henrissat B."/>
            <person name="Johnson J."/>
            <person name="Lipzen A."/>
            <person name="Ohm R."/>
            <person name="Nagy I."/>
            <person name="Pangilinan J."/>
            <person name="Yan J."/>
            <person name="Xiong Y."/>
            <person name="Grigoriev I.V."/>
            <person name="Hibbett D.S."/>
            <person name="Nagy L.G."/>
        </authorList>
    </citation>
    <scope>NUCLEOTIDE SEQUENCE [LARGE SCALE GENOMIC DNA]</scope>
    <source>
        <strain evidence="1 2">SZMC22713</strain>
    </source>
</reference>
<name>A0A4Y7QNA7_9AGAM</name>
<gene>
    <name evidence="1" type="ORF">BD410DRAFT_230115</name>
</gene>
<dbReference type="VEuPathDB" id="FungiDB:BD410DRAFT_230115"/>
<dbReference type="AlphaFoldDB" id="A0A4Y7QNA7"/>
<protein>
    <submittedName>
        <fullName evidence="1">Uncharacterized protein</fullName>
    </submittedName>
</protein>
<evidence type="ECO:0000313" key="1">
    <source>
        <dbReference type="EMBL" id="TDL28542.1"/>
    </source>
</evidence>
<dbReference type="EMBL" id="ML170157">
    <property type="protein sequence ID" value="TDL28542.1"/>
    <property type="molecule type" value="Genomic_DNA"/>
</dbReference>
<organism evidence="1 2">
    <name type="scientific">Rickenella mellea</name>
    <dbReference type="NCBI Taxonomy" id="50990"/>
    <lineage>
        <taxon>Eukaryota</taxon>
        <taxon>Fungi</taxon>
        <taxon>Dikarya</taxon>
        <taxon>Basidiomycota</taxon>
        <taxon>Agaricomycotina</taxon>
        <taxon>Agaricomycetes</taxon>
        <taxon>Hymenochaetales</taxon>
        <taxon>Rickenellaceae</taxon>
        <taxon>Rickenella</taxon>
    </lineage>
</organism>
<evidence type="ECO:0000313" key="2">
    <source>
        <dbReference type="Proteomes" id="UP000294933"/>
    </source>
</evidence>
<proteinExistence type="predicted"/>